<keyword evidence="2" id="KW-0472">Membrane</keyword>
<keyword evidence="2" id="KW-0812">Transmembrane</keyword>
<evidence type="ECO:0000256" key="1">
    <source>
        <dbReference type="SAM" id="MobiDB-lite"/>
    </source>
</evidence>
<feature type="transmembrane region" description="Helical" evidence="2">
    <location>
        <begin position="189"/>
        <end position="207"/>
    </location>
</feature>
<dbReference type="EMBL" id="SPDS01000001">
    <property type="protein sequence ID" value="TFH55853.1"/>
    <property type="molecule type" value="Genomic_DNA"/>
</dbReference>
<dbReference type="PROSITE" id="PS51257">
    <property type="entry name" value="PROKAR_LIPOPROTEIN"/>
    <property type="match status" value="1"/>
</dbReference>
<protein>
    <recommendedName>
        <fullName evidence="5">SdpI family protein</fullName>
    </recommendedName>
</protein>
<evidence type="ECO:0000256" key="2">
    <source>
        <dbReference type="SAM" id="Phobius"/>
    </source>
</evidence>
<dbReference type="AlphaFoldDB" id="A0A4Y8TXR7"/>
<sequence>MQKICGSIEPGVSTTCGVQACCGVSEPGLSAALDGLCSESSITGRSSGRALSCGGTAGQSTSSSRLRPAGKRADKTSYDLRMTQLACRNWISRAFPQASIGNTAWIRELRCDRIGWPFKINRQKRRQADPAGVIAFMFGLLSITLVAASLAPLARDRKLARNAAIGIKTRHTLTSDGAWLAGHQQAAPLLAVASWAGWAALASAALLCLLGQFGFAFAATGAGYLAAIAFLVISTATANKAARSIQAAGLG</sequence>
<gene>
    <name evidence="3" type="ORF">EXY26_01865</name>
</gene>
<reference evidence="3 4" key="1">
    <citation type="submission" date="2019-03" db="EMBL/GenBank/DDBJ databases">
        <title>Glutamicibacter sp. LJH19 genome.</title>
        <authorList>
            <person name="Sinai Borker S."/>
            <person name="Kumar R."/>
        </authorList>
    </citation>
    <scope>NUCLEOTIDE SEQUENCE [LARGE SCALE GENOMIC DNA]</scope>
    <source>
        <strain evidence="3 4">LJH19</strain>
    </source>
</reference>
<feature type="transmembrane region" description="Helical" evidence="2">
    <location>
        <begin position="213"/>
        <end position="233"/>
    </location>
</feature>
<evidence type="ECO:0008006" key="5">
    <source>
        <dbReference type="Google" id="ProtNLM"/>
    </source>
</evidence>
<proteinExistence type="predicted"/>
<feature type="region of interest" description="Disordered" evidence="1">
    <location>
        <begin position="45"/>
        <end position="74"/>
    </location>
</feature>
<feature type="transmembrane region" description="Helical" evidence="2">
    <location>
        <begin position="131"/>
        <end position="151"/>
    </location>
</feature>
<dbReference type="Pfam" id="PF13630">
    <property type="entry name" value="SdpI"/>
    <property type="match status" value="1"/>
</dbReference>
<comment type="caution">
    <text evidence="3">The sequence shown here is derived from an EMBL/GenBank/DDBJ whole genome shotgun (WGS) entry which is preliminary data.</text>
</comment>
<accession>A0A4Y8TXR7</accession>
<organism evidence="3 4">
    <name type="scientific">Glutamicibacter arilaitensis</name>
    <dbReference type="NCBI Taxonomy" id="256701"/>
    <lineage>
        <taxon>Bacteria</taxon>
        <taxon>Bacillati</taxon>
        <taxon>Actinomycetota</taxon>
        <taxon>Actinomycetes</taxon>
        <taxon>Micrococcales</taxon>
        <taxon>Micrococcaceae</taxon>
        <taxon>Glutamicibacter</taxon>
    </lineage>
</organism>
<dbReference type="InterPro" id="IPR025962">
    <property type="entry name" value="SdpI/YhfL"/>
</dbReference>
<evidence type="ECO:0000313" key="4">
    <source>
        <dbReference type="Proteomes" id="UP000297638"/>
    </source>
</evidence>
<dbReference type="Proteomes" id="UP000297638">
    <property type="component" value="Unassembled WGS sequence"/>
</dbReference>
<evidence type="ECO:0000313" key="3">
    <source>
        <dbReference type="EMBL" id="TFH55853.1"/>
    </source>
</evidence>
<keyword evidence="2" id="KW-1133">Transmembrane helix</keyword>
<name>A0A4Y8TXR7_9MICC</name>